<dbReference type="EMBL" id="MGKL01000001">
    <property type="protein sequence ID" value="OGN26894.1"/>
    <property type="molecule type" value="Genomic_DNA"/>
</dbReference>
<keyword evidence="1" id="KW-0472">Membrane</keyword>
<evidence type="ECO:0000313" key="3">
    <source>
        <dbReference type="Proteomes" id="UP000178256"/>
    </source>
</evidence>
<dbReference type="AlphaFoldDB" id="A0A1F8GNC1"/>
<name>A0A1F8GNC1_9BACT</name>
<reference evidence="2 3" key="1">
    <citation type="journal article" date="2016" name="Nat. Commun.">
        <title>Thousands of microbial genomes shed light on interconnected biogeochemical processes in an aquifer system.</title>
        <authorList>
            <person name="Anantharaman K."/>
            <person name="Brown C.T."/>
            <person name="Hug L.A."/>
            <person name="Sharon I."/>
            <person name="Castelle C.J."/>
            <person name="Probst A.J."/>
            <person name="Thomas B.C."/>
            <person name="Singh A."/>
            <person name="Wilkins M.J."/>
            <person name="Karaoz U."/>
            <person name="Brodie E.L."/>
            <person name="Williams K.H."/>
            <person name="Hubbard S.S."/>
            <person name="Banfield J.F."/>
        </authorList>
    </citation>
    <scope>NUCLEOTIDE SEQUENCE [LARGE SCALE GENOMIC DNA]</scope>
</reference>
<accession>A0A1F8GNC1</accession>
<feature type="transmembrane region" description="Helical" evidence="1">
    <location>
        <begin position="28"/>
        <end position="50"/>
    </location>
</feature>
<keyword evidence="1" id="KW-1133">Transmembrane helix</keyword>
<sequence>MPEPLPQPSPGPNINFVHHQTKKPKWKIITMIVVIILGLANLGAYTYRWYVYNGIVKFINSQPSRTPRPTPLVQSGQFEAPSDWKTYRNEEYGFEFKYPNGWSVTEGRELDVYLRKTDSNNFPEISVEIIQSATNLDLKNIKEDLIKIDTETGAKVSGESTNLADGSNWFITRIVVNHNSRNYQIQADNFEEELLNQILSTFKFIPSTGSGQVSPSPEFCIQVITPARNAQTGEVRDFPTPCDVPEGWSRLSPDEN</sequence>
<keyword evidence="1" id="KW-0812">Transmembrane</keyword>
<evidence type="ECO:0008006" key="4">
    <source>
        <dbReference type="Google" id="ProtNLM"/>
    </source>
</evidence>
<organism evidence="2 3">
    <name type="scientific">Candidatus Yanofskybacteria bacterium RIFCSPLOWO2_01_FULL_44_22</name>
    <dbReference type="NCBI Taxonomy" id="1802697"/>
    <lineage>
        <taxon>Bacteria</taxon>
        <taxon>Candidatus Yanofskyibacteriota</taxon>
    </lineage>
</organism>
<comment type="caution">
    <text evidence="2">The sequence shown here is derived from an EMBL/GenBank/DDBJ whole genome shotgun (WGS) entry which is preliminary data.</text>
</comment>
<evidence type="ECO:0000256" key="1">
    <source>
        <dbReference type="SAM" id="Phobius"/>
    </source>
</evidence>
<dbReference type="STRING" id="1802697.A2925_01325"/>
<proteinExistence type="predicted"/>
<evidence type="ECO:0000313" key="2">
    <source>
        <dbReference type="EMBL" id="OGN26894.1"/>
    </source>
</evidence>
<protein>
    <recommendedName>
        <fullName evidence="4">PsbP C-terminal domain-containing protein</fullName>
    </recommendedName>
</protein>
<gene>
    <name evidence="2" type="ORF">A2925_01325</name>
</gene>
<dbReference type="Proteomes" id="UP000178256">
    <property type="component" value="Unassembled WGS sequence"/>
</dbReference>